<evidence type="ECO:0000313" key="1">
    <source>
        <dbReference type="EMBL" id="TFK35778.1"/>
    </source>
</evidence>
<reference evidence="1 2" key="1">
    <citation type="journal article" date="2019" name="Nat. Ecol. Evol.">
        <title>Megaphylogeny resolves global patterns of mushroom evolution.</title>
        <authorList>
            <person name="Varga T."/>
            <person name="Krizsan K."/>
            <person name="Foldi C."/>
            <person name="Dima B."/>
            <person name="Sanchez-Garcia M."/>
            <person name="Sanchez-Ramirez S."/>
            <person name="Szollosi G.J."/>
            <person name="Szarkandi J.G."/>
            <person name="Papp V."/>
            <person name="Albert L."/>
            <person name="Andreopoulos W."/>
            <person name="Angelini C."/>
            <person name="Antonin V."/>
            <person name="Barry K.W."/>
            <person name="Bougher N.L."/>
            <person name="Buchanan P."/>
            <person name="Buyck B."/>
            <person name="Bense V."/>
            <person name="Catcheside P."/>
            <person name="Chovatia M."/>
            <person name="Cooper J."/>
            <person name="Damon W."/>
            <person name="Desjardin D."/>
            <person name="Finy P."/>
            <person name="Geml J."/>
            <person name="Haridas S."/>
            <person name="Hughes K."/>
            <person name="Justo A."/>
            <person name="Karasinski D."/>
            <person name="Kautmanova I."/>
            <person name="Kiss B."/>
            <person name="Kocsube S."/>
            <person name="Kotiranta H."/>
            <person name="LaButti K.M."/>
            <person name="Lechner B.E."/>
            <person name="Liimatainen K."/>
            <person name="Lipzen A."/>
            <person name="Lukacs Z."/>
            <person name="Mihaltcheva S."/>
            <person name="Morgado L.N."/>
            <person name="Niskanen T."/>
            <person name="Noordeloos M.E."/>
            <person name="Ohm R.A."/>
            <person name="Ortiz-Santana B."/>
            <person name="Ovrebo C."/>
            <person name="Racz N."/>
            <person name="Riley R."/>
            <person name="Savchenko A."/>
            <person name="Shiryaev A."/>
            <person name="Soop K."/>
            <person name="Spirin V."/>
            <person name="Szebenyi C."/>
            <person name="Tomsovsky M."/>
            <person name="Tulloss R.E."/>
            <person name="Uehling J."/>
            <person name="Grigoriev I.V."/>
            <person name="Vagvolgyi C."/>
            <person name="Papp T."/>
            <person name="Martin F.M."/>
            <person name="Miettinen O."/>
            <person name="Hibbett D.S."/>
            <person name="Nagy L.G."/>
        </authorList>
    </citation>
    <scope>NUCLEOTIDE SEQUENCE [LARGE SCALE GENOMIC DNA]</scope>
    <source>
        <strain evidence="1 2">CBS 166.37</strain>
    </source>
</reference>
<sequence length="103" mass="11219">MCQVILFLLIEKEYVDNALDLVVENSTISSCNLFLESGETFSLQVGTEFSFLIASSSYSTSSCSQTGGKVYHPSNSTPTNTQFSFQYLQGAISGPSPSIFHRS</sequence>
<proteinExistence type="predicted"/>
<accession>A0A5C3LV03</accession>
<organism evidence="1 2">
    <name type="scientific">Crucibulum laeve</name>
    <dbReference type="NCBI Taxonomy" id="68775"/>
    <lineage>
        <taxon>Eukaryota</taxon>
        <taxon>Fungi</taxon>
        <taxon>Dikarya</taxon>
        <taxon>Basidiomycota</taxon>
        <taxon>Agaricomycotina</taxon>
        <taxon>Agaricomycetes</taxon>
        <taxon>Agaricomycetidae</taxon>
        <taxon>Agaricales</taxon>
        <taxon>Agaricineae</taxon>
        <taxon>Nidulariaceae</taxon>
        <taxon>Crucibulum</taxon>
    </lineage>
</organism>
<dbReference type="AlphaFoldDB" id="A0A5C3LV03"/>
<dbReference type="EMBL" id="ML213619">
    <property type="protein sequence ID" value="TFK35778.1"/>
    <property type="molecule type" value="Genomic_DNA"/>
</dbReference>
<gene>
    <name evidence="1" type="ORF">BDQ12DRAFT_307612</name>
</gene>
<name>A0A5C3LV03_9AGAR</name>
<keyword evidence="2" id="KW-1185">Reference proteome</keyword>
<dbReference type="Proteomes" id="UP000308652">
    <property type="component" value="Unassembled WGS sequence"/>
</dbReference>
<protein>
    <submittedName>
        <fullName evidence="1">Uncharacterized protein</fullName>
    </submittedName>
</protein>
<evidence type="ECO:0000313" key="2">
    <source>
        <dbReference type="Proteomes" id="UP000308652"/>
    </source>
</evidence>